<evidence type="ECO:0000313" key="3">
    <source>
        <dbReference type="Proteomes" id="UP001237823"/>
    </source>
</evidence>
<comment type="caution">
    <text evidence="2">The sequence shown here is derived from an EMBL/GenBank/DDBJ whole genome shotgun (WGS) entry which is preliminary data.</text>
</comment>
<proteinExistence type="predicted"/>
<dbReference type="RefSeq" id="WP_289459907.1">
    <property type="nucleotide sequence ID" value="NZ_JAUCML010000013.1"/>
</dbReference>
<accession>A0ABT7TC76</accession>
<evidence type="ECO:0000256" key="1">
    <source>
        <dbReference type="SAM" id="MobiDB-lite"/>
    </source>
</evidence>
<reference evidence="2 3" key="1">
    <citation type="submission" date="2023-06" db="EMBL/GenBank/DDBJ databases">
        <authorList>
            <person name="Feng G."/>
            <person name="Li J."/>
            <person name="Zhu H."/>
        </authorList>
    </citation>
    <scope>NUCLEOTIDE SEQUENCE [LARGE SCALE GENOMIC DNA]</scope>
    <source>
        <strain evidence="2 3">RHCKG23</strain>
    </source>
</reference>
<organism evidence="2 3">
    <name type="scientific">Curtobacterium citri</name>
    <dbReference type="NCBI Taxonomy" id="3055139"/>
    <lineage>
        <taxon>Bacteria</taxon>
        <taxon>Bacillati</taxon>
        <taxon>Actinomycetota</taxon>
        <taxon>Actinomycetes</taxon>
        <taxon>Micrococcales</taxon>
        <taxon>Microbacteriaceae</taxon>
        <taxon>Curtobacterium</taxon>
    </lineage>
</organism>
<dbReference type="EMBL" id="JAUCML010000013">
    <property type="protein sequence ID" value="MDM7886562.1"/>
    <property type="molecule type" value="Genomic_DNA"/>
</dbReference>
<gene>
    <name evidence="2" type="ORF">QUG92_15735</name>
</gene>
<protein>
    <recommendedName>
        <fullName evidence="4">Secreted protein</fullName>
    </recommendedName>
</protein>
<evidence type="ECO:0000313" key="2">
    <source>
        <dbReference type="EMBL" id="MDM7886562.1"/>
    </source>
</evidence>
<evidence type="ECO:0008006" key="4">
    <source>
        <dbReference type="Google" id="ProtNLM"/>
    </source>
</evidence>
<sequence>MSVEWTTFVSGLVGAVLGAGGAVGTTVITTRSNRKAREDDRTEDRKDRAAEREHERVARLRDQGRNAAREALAISSQFFAETHVPGEPYRAMDARQRTEVQRIEDLAELIENDDARAAVRSAVAGLLGASVVERAADYVDPDPEVRIAHYATYWRERKLLTLIRKILGSYLREDETALTAARLEAEGAEQAVEHAFGILES</sequence>
<feature type="region of interest" description="Disordered" evidence="1">
    <location>
        <begin position="30"/>
        <end position="57"/>
    </location>
</feature>
<dbReference type="Proteomes" id="UP001237823">
    <property type="component" value="Unassembled WGS sequence"/>
</dbReference>
<name>A0ABT7TC76_9MICO</name>
<keyword evidence="3" id="KW-1185">Reference proteome</keyword>
<feature type="compositionally biased region" description="Basic and acidic residues" evidence="1">
    <location>
        <begin position="35"/>
        <end position="57"/>
    </location>
</feature>